<dbReference type="Gene3D" id="3.40.50.10190">
    <property type="entry name" value="BRCT domain"/>
    <property type="match status" value="1"/>
</dbReference>
<evidence type="ECO:0000313" key="7">
    <source>
        <dbReference type="Proteomes" id="UP000031928"/>
    </source>
</evidence>
<dbReference type="Pfam" id="PF00929">
    <property type="entry name" value="RNase_T"/>
    <property type="match status" value="1"/>
</dbReference>
<dbReference type="KEGG" id="cmq:B840_08665"/>
<protein>
    <recommendedName>
        <fullName evidence="5">RNA polymerase sigma-70 domain-containing protein</fullName>
    </recommendedName>
</protein>
<dbReference type="GO" id="GO:0003676">
    <property type="term" value="F:nucleic acid binding"/>
    <property type="evidence" value="ECO:0007669"/>
    <property type="project" value="InterPro"/>
</dbReference>
<dbReference type="OrthoDB" id="3928741at2"/>
<dbReference type="GO" id="GO:0008408">
    <property type="term" value="F:3'-5' exonuclease activity"/>
    <property type="evidence" value="ECO:0007669"/>
    <property type="project" value="TreeGrafter"/>
</dbReference>
<feature type="domain" description="RNA polymerase sigma-70" evidence="5">
    <location>
        <begin position="622"/>
        <end position="648"/>
    </location>
</feature>
<dbReference type="SMART" id="SM00479">
    <property type="entry name" value="EXOIII"/>
    <property type="match status" value="1"/>
</dbReference>
<sequence>MPSVPHAVAVLDLETTGLGPSDRILEIGVVLLDRELRQEATWQTLVQPERDIDNSHIHGVTATDLVHAPTFAGVAAELAELLDGRVIVAHNAPFDIRFLAAEYARLGVELPAGTGWFQCTRVLSRRLLPGAPQRLADCLDTAGLGNDRPHAALADAAAAADLYRALSTRHGATQGAAGPLRWLSPVDLPRQALCGREETESDHWLERLSANVPATGVAEVDGYRRLLRGALLDASLSRSEIGQLVAAAEQAGLSREEAADIHLDYLRQLAVEAWTDGVVTVAERTQLHDIAVQLGVDPESVDALLAEPVHGEAEDAGLRPGGRVAFTGALALGRDTWELRARAAGLEAGAVTRSTTLLVAANPDSMSGKARKARDHGIPIVDETTFARMLRDLIPLDGTPGAPEAPGTPDTPQPAPARYTGVFPWLENLGAEPSGPDDIARAWLQRHRHVPLRELSPLLDPAEVPDSLPRTGAVVARWLNLYPRPLDASVTQLADVPGFGRLRVHRTLVAVVHSALDAPDVQDYLSVESEDIYLDGQPGPAPQTGVATVVEWLALLGHLPVIPQDSAPPAVAHALDALAGDTYWSDPATAAIHRARAEVAERIGYDARDLDIFTGRILGKRTLEEIGSRHQVTRERIRQLETGLKRRLVEPADSIHLVLDALGRRFGVLAPLADLRSELPALMDEGPVPGNPVLDTLAWLADEWEISGDWFQRAGFADDLDAALADFADDFGVVSLPALADNLGVDTQVLKDRLAEDKTLYGDHILTRDRSTQDRAAALLAIEGEPLSSLDIARRLGEINPRTLTNAMSADGRITRTGRDRWALSGWGLEEYSNLADWIGRRVEAGPVPLDRLLDEAVGTLGVAESSVRAYASSAEFQTVEGQVSRAEEIQEVEADPQETPGLYRIGGDLVWLTTVTSDHLRGSGSGVPRGVAVALEVPMLDKRTLPSPLGEQTVAMSRTGATVSTIRRFLEAAGIGQGERIWLTFTGGGGFDVQHATPRREGLGGIAEVLNATGLDTWVNPADPGALGRTSQAVGLDPAAPRRRLVSRFRYRRQDAIADLIAEL</sequence>
<dbReference type="CDD" id="cd06127">
    <property type="entry name" value="DEDDh"/>
    <property type="match status" value="1"/>
</dbReference>
<evidence type="ECO:0000256" key="4">
    <source>
        <dbReference type="SAM" id="MobiDB-lite"/>
    </source>
</evidence>
<organism evidence="6 7">
    <name type="scientific">Corynebacterium marinum DSM 44953</name>
    <dbReference type="NCBI Taxonomy" id="1224162"/>
    <lineage>
        <taxon>Bacteria</taxon>
        <taxon>Bacillati</taxon>
        <taxon>Actinomycetota</taxon>
        <taxon>Actinomycetes</taxon>
        <taxon>Mycobacteriales</taxon>
        <taxon>Corynebacteriaceae</taxon>
        <taxon>Corynebacterium</taxon>
    </lineage>
</organism>
<keyword evidence="2" id="KW-0378">Hydrolase</keyword>
<dbReference type="PROSITE" id="PS00716">
    <property type="entry name" value="SIGMA70_2"/>
    <property type="match status" value="1"/>
</dbReference>
<evidence type="ECO:0000256" key="1">
    <source>
        <dbReference type="ARBA" id="ARBA00022722"/>
    </source>
</evidence>
<dbReference type="SUPFAM" id="SSF53098">
    <property type="entry name" value="Ribonuclease H-like"/>
    <property type="match status" value="1"/>
</dbReference>
<reference evidence="6 7" key="1">
    <citation type="submission" date="2014-05" db="EMBL/GenBank/DDBJ databases">
        <title>Complete genome sequence of Corynebacterium marinum DSM 44953.</title>
        <authorList>
            <person name="Schaffert L."/>
            <person name="Albersmeier A."/>
            <person name="Kalinowski J."/>
            <person name="Ruckert C."/>
        </authorList>
    </citation>
    <scope>NUCLEOTIDE SEQUENCE [LARGE SCALE GENOMIC DNA]</scope>
    <source>
        <strain evidence="6 7">DSM 44953</strain>
    </source>
</reference>
<dbReference type="HOGENOM" id="CLU_009285_0_0_11"/>
<dbReference type="SUPFAM" id="SSF88659">
    <property type="entry name" value="Sigma3 and sigma4 domains of RNA polymerase sigma factors"/>
    <property type="match status" value="1"/>
</dbReference>
<accession>A0A0B6TXD3</accession>
<dbReference type="AlphaFoldDB" id="A0A0B6TXD3"/>
<feature type="region of interest" description="Disordered" evidence="4">
    <location>
        <begin position="394"/>
        <end position="416"/>
    </location>
</feature>
<dbReference type="GO" id="GO:0003700">
    <property type="term" value="F:DNA-binding transcription factor activity"/>
    <property type="evidence" value="ECO:0007669"/>
    <property type="project" value="InterPro"/>
</dbReference>
<dbReference type="InterPro" id="IPR013324">
    <property type="entry name" value="RNA_pol_sigma_r3/r4-like"/>
</dbReference>
<dbReference type="Gene3D" id="1.10.10.10">
    <property type="entry name" value="Winged helix-like DNA-binding domain superfamily/Winged helix DNA-binding domain"/>
    <property type="match status" value="1"/>
</dbReference>
<evidence type="ECO:0000256" key="2">
    <source>
        <dbReference type="ARBA" id="ARBA00022801"/>
    </source>
</evidence>
<keyword evidence="3" id="KW-0269">Exonuclease</keyword>
<dbReference type="InterPro" id="IPR012337">
    <property type="entry name" value="RNaseH-like_sf"/>
</dbReference>
<dbReference type="InterPro" id="IPR000943">
    <property type="entry name" value="RNA_pol_sigma70"/>
</dbReference>
<proteinExistence type="predicted"/>
<dbReference type="InterPro" id="IPR007630">
    <property type="entry name" value="RNA_pol_sigma70_r4"/>
</dbReference>
<evidence type="ECO:0000259" key="5">
    <source>
        <dbReference type="PROSITE" id="PS00716"/>
    </source>
</evidence>
<keyword evidence="1" id="KW-0540">Nuclease</keyword>
<dbReference type="SUPFAM" id="SSF158682">
    <property type="entry name" value="TerB-like"/>
    <property type="match status" value="1"/>
</dbReference>
<dbReference type="InterPro" id="IPR036388">
    <property type="entry name" value="WH-like_DNA-bd_sf"/>
</dbReference>
<dbReference type="GO" id="GO:0006352">
    <property type="term" value="P:DNA-templated transcription initiation"/>
    <property type="evidence" value="ECO:0007669"/>
    <property type="project" value="InterPro"/>
</dbReference>
<dbReference type="EMBL" id="CP007790">
    <property type="protein sequence ID" value="AJK69331.1"/>
    <property type="molecule type" value="Genomic_DNA"/>
</dbReference>
<gene>
    <name evidence="6" type="ORF">B840_08665</name>
</gene>
<keyword evidence="7" id="KW-1185">Reference proteome</keyword>
<dbReference type="Pfam" id="PF04545">
    <property type="entry name" value="Sigma70_r4"/>
    <property type="match status" value="1"/>
</dbReference>
<dbReference type="STRING" id="1224162.B840_08665"/>
<dbReference type="InterPro" id="IPR029024">
    <property type="entry name" value="TerB-like"/>
</dbReference>
<dbReference type="Proteomes" id="UP000031928">
    <property type="component" value="Chromosome"/>
</dbReference>
<evidence type="ECO:0000313" key="6">
    <source>
        <dbReference type="EMBL" id="AJK69331.1"/>
    </source>
</evidence>
<feature type="compositionally biased region" description="Low complexity" evidence="4">
    <location>
        <begin position="397"/>
        <end position="408"/>
    </location>
</feature>
<dbReference type="FunFam" id="3.30.420.10:FF:000045">
    <property type="entry name" value="3'-5' exonuclease DinG"/>
    <property type="match status" value="1"/>
</dbReference>
<dbReference type="InterPro" id="IPR013520">
    <property type="entry name" value="Ribonucl_H"/>
</dbReference>
<dbReference type="RefSeq" id="WP_052491139.1">
    <property type="nucleotide sequence ID" value="NZ_CP007790.1"/>
</dbReference>
<evidence type="ECO:0000256" key="3">
    <source>
        <dbReference type="ARBA" id="ARBA00022839"/>
    </source>
</evidence>
<dbReference type="InterPro" id="IPR036397">
    <property type="entry name" value="RNaseH_sf"/>
</dbReference>
<dbReference type="Gene3D" id="3.30.420.10">
    <property type="entry name" value="Ribonuclease H-like superfamily/Ribonuclease H"/>
    <property type="match status" value="1"/>
</dbReference>
<name>A0A0B6TXD3_9CORY</name>
<dbReference type="PANTHER" id="PTHR30231:SF4">
    <property type="entry name" value="PROTEIN NEN2"/>
    <property type="match status" value="1"/>
</dbReference>
<dbReference type="GO" id="GO:0005829">
    <property type="term" value="C:cytosol"/>
    <property type="evidence" value="ECO:0007669"/>
    <property type="project" value="TreeGrafter"/>
</dbReference>
<dbReference type="PANTHER" id="PTHR30231">
    <property type="entry name" value="DNA POLYMERASE III SUBUNIT EPSILON"/>
    <property type="match status" value="1"/>
</dbReference>
<dbReference type="InterPro" id="IPR036420">
    <property type="entry name" value="BRCT_dom_sf"/>
</dbReference>